<dbReference type="InterPro" id="IPR038729">
    <property type="entry name" value="Rad50/SbcC_AAA"/>
</dbReference>
<dbReference type="Gene3D" id="3.40.50.300">
    <property type="entry name" value="P-loop containing nucleotide triphosphate hydrolases"/>
    <property type="match status" value="2"/>
</dbReference>
<feature type="domain" description="Rad50/SbcC-type AAA" evidence="2">
    <location>
        <begin position="6"/>
        <end position="251"/>
    </location>
</feature>
<dbReference type="PANTHER" id="PTHR32114:SF2">
    <property type="entry name" value="ABC TRANSPORTER ABCH.3"/>
    <property type="match status" value="1"/>
</dbReference>
<feature type="coiled-coil region" evidence="1">
    <location>
        <begin position="216"/>
        <end position="281"/>
    </location>
</feature>
<dbReference type="RefSeq" id="WP_015878674.1">
    <property type="nucleotide sequence ID" value="NC_012691.1"/>
</dbReference>
<dbReference type="eggNOG" id="COG0419">
    <property type="taxonomic scope" value="Bacteria"/>
</dbReference>
<evidence type="ECO:0000256" key="1">
    <source>
        <dbReference type="SAM" id="Coils"/>
    </source>
</evidence>
<organism evidence="3 4">
    <name type="scientific">Tolumonas auensis (strain DSM 9187 / NBRC 110442 / TA 4)</name>
    <dbReference type="NCBI Taxonomy" id="595494"/>
    <lineage>
        <taxon>Bacteria</taxon>
        <taxon>Pseudomonadati</taxon>
        <taxon>Pseudomonadota</taxon>
        <taxon>Gammaproteobacteria</taxon>
        <taxon>Aeromonadales</taxon>
        <taxon>Aeromonadaceae</taxon>
        <taxon>Tolumonas</taxon>
    </lineage>
</organism>
<reference evidence="3 4" key="2">
    <citation type="journal article" date="2011" name="Stand. Genomic Sci.">
        <title>Complete genome sequence of Tolumonas auensis type strain (TA 4).</title>
        <authorList>
            <person name="Chertkov O."/>
            <person name="Copeland A."/>
            <person name="Lucas S."/>
            <person name="Lapidus A."/>
            <person name="Berry K.W."/>
            <person name="Detter J.C."/>
            <person name="Del Rio T.G."/>
            <person name="Hammon N."/>
            <person name="Dalin E."/>
            <person name="Tice H."/>
            <person name="Pitluck S."/>
            <person name="Richardson P."/>
            <person name="Bruce D."/>
            <person name="Goodwin L."/>
            <person name="Han C."/>
            <person name="Tapia R."/>
            <person name="Saunders E."/>
            <person name="Schmutz J."/>
            <person name="Brettin T."/>
            <person name="Larimer F."/>
            <person name="Land M."/>
            <person name="Hauser L."/>
            <person name="Spring S."/>
            <person name="Rohde M."/>
            <person name="Kyrpides N.C."/>
            <person name="Ivanova N."/>
            <person name="Goker M."/>
            <person name="Beller H.R."/>
            <person name="Klenk H.P."/>
            <person name="Woyke T."/>
        </authorList>
    </citation>
    <scope>NUCLEOTIDE SEQUENCE [LARGE SCALE GENOMIC DNA]</scope>
    <source>
        <strain evidence="4">DSM 9187 / TA4</strain>
    </source>
</reference>
<dbReference type="HOGENOM" id="CLU_024631_1_0_6"/>
<dbReference type="KEGG" id="tau:Tola_1592"/>
<name>C4LF36_TOLAT</name>
<sequence>MKLINISLINYRQFFGENTLKFSVDPKQNITVIHGENGAGKTSILNAFKWCFYGEVDFDTGTENLLNEQSIVEAKTNDIIHCGISVKFSHEDTTYVAIRRQSYKKFENSIVDKMGASDFSLEWIDKNSGEKKISNNPEIHINQILPKSLHSYFFFNGERIEKLASASSSEDIRHAIKSIMGLQVIERGKKHLDDYVINSFRKEMKSLAGDSEYTKAMEHEEKIDEQLKNKKNELENFNKTQEQLNKAIKDIGVRLEDIKESAQLQKRRDEIESRISTIKLELDENKTALSLEISKKGFLGFFNKTADSVQKILDEKREKGELPYKIRAQFIDDLLEEGFCICGTDISPETEAAANLRRYKSKASSKSMEDAFIELSGALKHLGNRRESLFNSLRNLQNNRVKLEDERHKLIGELDTISNDVGVIEHASELEEKRKKLDSDRDQTVESIGKLKSDIKLIEEQLKDAKNKTKKISESQQEKSIVKKRLDMAEESSVVLGKLLETLSDNIKIKLSEKVNNIFKKIIRKDYWAEIDDKYTLQIFKNIPVSGKQVVTEKSTGESQITSLSFISCIVNLAKENEEKKSGLAQGGIFPIVMDSPFGALDDEYRTLIARYVPELAEQIIVFVSSSQWKGCVEHECKGSVGLHHSLVYFSPKLEGEETKYLKRSDSFERTEIMDGYYDR</sequence>
<dbReference type="Proteomes" id="UP000009073">
    <property type="component" value="Chromosome"/>
</dbReference>
<dbReference type="OrthoDB" id="9795626at2"/>
<dbReference type="PANTHER" id="PTHR32114">
    <property type="entry name" value="ABC TRANSPORTER ABCH.3"/>
    <property type="match status" value="1"/>
</dbReference>
<accession>C4LF36</accession>
<dbReference type="GO" id="GO:0006302">
    <property type="term" value="P:double-strand break repair"/>
    <property type="evidence" value="ECO:0007669"/>
    <property type="project" value="InterPro"/>
</dbReference>
<evidence type="ECO:0000313" key="4">
    <source>
        <dbReference type="Proteomes" id="UP000009073"/>
    </source>
</evidence>
<dbReference type="EMBL" id="CP001616">
    <property type="protein sequence ID" value="ACQ93203.1"/>
    <property type="molecule type" value="Genomic_DNA"/>
</dbReference>
<dbReference type="eggNOG" id="COG3950">
    <property type="taxonomic scope" value="Bacteria"/>
</dbReference>
<reference evidence="4" key="1">
    <citation type="submission" date="2009-05" db="EMBL/GenBank/DDBJ databases">
        <title>Complete sequence of Tolumonas auensis DSM 9187.</title>
        <authorList>
            <consortium name="US DOE Joint Genome Institute"/>
            <person name="Lucas S."/>
            <person name="Copeland A."/>
            <person name="Lapidus A."/>
            <person name="Glavina del Rio T."/>
            <person name="Tice H."/>
            <person name="Bruce D."/>
            <person name="Goodwin L."/>
            <person name="Pitluck S."/>
            <person name="Chertkov O."/>
            <person name="Brettin T."/>
            <person name="Detter J.C."/>
            <person name="Han C."/>
            <person name="Larimer F."/>
            <person name="Land M."/>
            <person name="Hauser L."/>
            <person name="Kyrpides N."/>
            <person name="Mikhailova N."/>
            <person name="Spring S."/>
            <person name="Beller H."/>
        </authorList>
    </citation>
    <scope>NUCLEOTIDE SEQUENCE [LARGE SCALE GENOMIC DNA]</scope>
    <source>
        <strain evidence="4">DSM 9187 / TA4</strain>
    </source>
</reference>
<dbReference type="GO" id="GO:0016887">
    <property type="term" value="F:ATP hydrolysis activity"/>
    <property type="evidence" value="ECO:0007669"/>
    <property type="project" value="InterPro"/>
</dbReference>
<dbReference type="SUPFAM" id="SSF52540">
    <property type="entry name" value="P-loop containing nucleoside triphosphate hydrolases"/>
    <property type="match status" value="2"/>
</dbReference>
<gene>
    <name evidence="3" type="ordered locus">Tola_1592</name>
</gene>
<evidence type="ECO:0000313" key="3">
    <source>
        <dbReference type="EMBL" id="ACQ93203.1"/>
    </source>
</evidence>
<dbReference type="AlphaFoldDB" id="C4LF36"/>
<evidence type="ECO:0000259" key="2">
    <source>
        <dbReference type="Pfam" id="PF13476"/>
    </source>
</evidence>
<proteinExistence type="predicted"/>
<protein>
    <submittedName>
        <fullName evidence="3">SMC domain protein</fullName>
    </submittedName>
</protein>
<keyword evidence="1" id="KW-0175">Coiled coil</keyword>
<feature type="coiled-coil region" evidence="1">
    <location>
        <begin position="379"/>
        <end position="492"/>
    </location>
</feature>
<dbReference type="STRING" id="595494.Tola_1592"/>
<keyword evidence="4" id="KW-1185">Reference proteome</keyword>
<dbReference type="InterPro" id="IPR027417">
    <property type="entry name" value="P-loop_NTPase"/>
</dbReference>
<dbReference type="Pfam" id="PF13476">
    <property type="entry name" value="AAA_23"/>
    <property type="match status" value="1"/>
</dbReference>